<proteinExistence type="predicted"/>
<gene>
    <name evidence="1" type="ORF">DPEC_G00148830</name>
</gene>
<protein>
    <submittedName>
        <fullName evidence="1">Uncharacterized protein</fullName>
    </submittedName>
</protein>
<dbReference type="EMBL" id="CM055739">
    <property type="protein sequence ID" value="KAJ8003488.1"/>
    <property type="molecule type" value="Genomic_DNA"/>
</dbReference>
<organism evidence="1 2">
    <name type="scientific">Dallia pectoralis</name>
    <name type="common">Alaska blackfish</name>
    <dbReference type="NCBI Taxonomy" id="75939"/>
    <lineage>
        <taxon>Eukaryota</taxon>
        <taxon>Metazoa</taxon>
        <taxon>Chordata</taxon>
        <taxon>Craniata</taxon>
        <taxon>Vertebrata</taxon>
        <taxon>Euteleostomi</taxon>
        <taxon>Actinopterygii</taxon>
        <taxon>Neopterygii</taxon>
        <taxon>Teleostei</taxon>
        <taxon>Protacanthopterygii</taxon>
        <taxon>Esociformes</taxon>
        <taxon>Umbridae</taxon>
        <taxon>Dallia</taxon>
    </lineage>
</organism>
<name>A0ACC2GJ55_DALPE</name>
<accession>A0ACC2GJ55</accession>
<comment type="caution">
    <text evidence="1">The sequence shown here is derived from an EMBL/GenBank/DDBJ whole genome shotgun (WGS) entry which is preliminary data.</text>
</comment>
<evidence type="ECO:0000313" key="1">
    <source>
        <dbReference type="EMBL" id="KAJ8003488.1"/>
    </source>
</evidence>
<sequence>MGKDIQEGLLSSSSCQATGDSPLGSGLPVLSDDSGTPVPVSDCSTSPHCEDSELALRSQCIQLLHGALDPEQSEGKTADLARVIEGHIYALQPLKQVKYKACIRSKVSNLRNPKNAHLRRGLLSGGLAPEVFAGMSVGEMANEELQRLREEYSLQGVSERQLPQGVEGTPTRKLRCVRCESSDCRVTQVSRGTLFLPAWVRQATADQDAMTFVTCSRCGEQWYHSGWICL</sequence>
<keyword evidence="2" id="KW-1185">Reference proteome</keyword>
<evidence type="ECO:0000313" key="2">
    <source>
        <dbReference type="Proteomes" id="UP001157502"/>
    </source>
</evidence>
<reference evidence="1" key="1">
    <citation type="submission" date="2021-05" db="EMBL/GenBank/DDBJ databases">
        <authorList>
            <person name="Pan Q."/>
            <person name="Jouanno E."/>
            <person name="Zahm M."/>
            <person name="Klopp C."/>
            <person name="Cabau C."/>
            <person name="Louis A."/>
            <person name="Berthelot C."/>
            <person name="Parey E."/>
            <person name="Roest Crollius H."/>
            <person name="Montfort J."/>
            <person name="Robinson-Rechavi M."/>
            <person name="Bouchez O."/>
            <person name="Lampietro C."/>
            <person name="Lopez Roques C."/>
            <person name="Donnadieu C."/>
            <person name="Postlethwait J."/>
            <person name="Bobe J."/>
            <person name="Dillon D."/>
            <person name="Chandos A."/>
            <person name="von Hippel F."/>
            <person name="Guiguen Y."/>
        </authorList>
    </citation>
    <scope>NUCLEOTIDE SEQUENCE</scope>
    <source>
        <strain evidence="1">YG-Jan2019</strain>
    </source>
</reference>
<dbReference type="Proteomes" id="UP001157502">
    <property type="component" value="Chromosome 12"/>
</dbReference>